<keyword evidence="2 5" id="KW-0808">Transferase</keyword>
<evidence type="ECO:0000256" key="7">
    <source>
        <dbReference type="SAM" id="MobiDB-lite"/>
    </source>
</evidence>
<dbReference type="EMBL" id="JAMSHJ010000005">
    <property type="protein sequence ID" value="KAI5409426.1"/>
    <property type="molecule type" value="Genomic_DNA"/>
</dbReference>
<dbReference type="PROSITE" id="PS51689">
    <property type="entry name" value="SAM_RNA_A_N6_MT"/>
    <property type="match status" value="1"/>
</dbReference>
<evidence type="ECO:0000256" key="2">
    <source>
        <dbReference type="ARBA" id="ARBA00022679"/>
    </source>
</evidence>
<evidence type="ECO:0000259" key="8">
    <source>
        <dbReference type="SMART" id="SM00650"/>
    </source>
</evidence>
<reference evidence="9 10" key="1">
    <citation type="journal article" date="2022" name="Nat. Genet.">
        <title>Improved pea reference genome and pan-genome highlight genomic features and evolutionary characteristics.</title>
        <authorList>
            <person name="Yang T."/>
            <person name="Liu R."/>
            <person name="Luo Y."/>
            <person name="Hu S."/>
            <person name="Wang D."/>
            <person name="Wang C."/>
            <person name="Pandey M.K."/>
            <person name="Ge S."/>
            <person name="Xu Q."/>
            <person name="Li N."/>
            <person name="Li G."/>
            <person name="Huang Y."/>
            <person name="Saxena R.K."/>
            <person name="Ji Y."/>
            <person name="Li M."/>
            <person name="Yan X."/>
            <person name="He Y."/>
            <person name="Liu Y."/>
            <person name="Wang X."/>
            <person name="Xiang C."/>
            <person name="Varshney R.K."/>
            <person name="Ding H."/>
            <person name="Gao S."/>
            <person name="Zong X."/>
        </authorList>
    </citation>
    <scope>NUCLEOTIDE SEQUENCE [LARGE SCALE GENOMIC DNA]</scope>
    <source>
        <strain evidence="9 10">cv. Zhongwan 6</strain>
    </source>
</reference>
<gene>
    <name evidence="9" type="ORF">KIW84_055022</name>
</gene>
<dbReference type="Gene3D" id="3.40.50.150">
    <property type="entry name" value="Vaccinia Virus protein VP39"/>
    <property type="match status" value="1"/>
</dbReference>
<comment type="caution">
    <text evidence="5">Lacks conserved residue(s) required for the propagation of feature annotation.</text>
</comment>
<feature type="binding site" evidence="5">
    <location>
        <position position="137"/>
    </location>
    <ligand>
        <name>S-adenosyl-L-methionine</name>
        <dbReference type="ChEBI" id="CHEBI:59789"/>
    </ligand>
</feature>
<keyword evidence="4 5" id="KW-0694">RNA-binding</keyword>
<dbReference type="SUPFAM" id="SSF53335">
    <property type="entry name" value="S-adenosyl-L-methionine-dependent methyltransferases"/>
    <property type="match status" value="1"/>
</dbReference>
<dbReference type="InterPro" id="IPR020596">
    <property type="entry name" value="rRNA_Ade_Mease_Trfase_CS"/>
</dbReference>
<evidence type="ECO:0000256" key="3">
    <source>
        <dbReference type="ARBA" id="ARBA00022691"/>
    </source>
</evidence>
<evidence type="ECO:0000256" key="6">
    <source>
        <dbReference type="RuleBase" id="RU362106"/>
    </source>
</evidence>
<dbReference type="Proteomes" id="UP001058974">
    <property type="component" value="Chromosome 5"/>
</dbReference>
<accession>A0A9D4WZI8</accession>
<comment type="similarity">
    <text evidence="5 6">Belongs to the class I-like SAM-binding methyltransferase superfamily. rRNA adenine N(6)-methyltransferase family.</text>
</comment>
<evidence type="ECO:0000256" key="1">
    <source>
        <dbReference type="ARBA" id="ARBA00022603"/>
    </source>
</evidence>
<feature type="binding site" evidence="5">
    <location>
        <position position="164"/>
    </location>
    <ligand>
        <name>S-adenosyl-L-methionine</name>
        <dbReference type="ChEBI" id="CHEBI:59789"/>
    </ligand>
</feature>
<dbReference type="InterPro" id="IPR001737">
    <property type="entry name" value="KsgA/Erm"/>
</dbReference>
<dbReference type="InterPro" id="IPR029063">
    <property type="entry name" value="SAM-dependent_MTases_sf"/>
</dbReference>
<proteinExistence type="inferred from homology"/>
<evidence type="ECO:0000313" key="9">
    <source>
        <dbReference type="EMBL" id="KAI5409426.1"/>
    </source>
</evidence>
<feature type="region of interest" description="Disordered" evidence="7">
    <location>
        <begin position="37"/>
        <end position="67"/>
    </location>
</feature>
<keyword evidence="6" id="KW-0698">rRNA processing</keyword>
<dbReference type="PANTHER" id="PTHR11727">
    <property type="entry name" value="DIMETHYLADENOSINE TRANSFERASE"/>
    <property type="match status" value="1"/>
</dbReference>
<dbReference type="AlphaFoldDB" id="A0A9D4WZI8"/>
<sequence length="188" mass="20939">MADLLPHANSHSLLHKPSPSSLSSLITFNLHTTTLLRPSPPSSFIRRHTTENPRLPQTPPRNPHSEILPPPYHPSSSLSGTIHRTHRQHILKNPLLVDSIVQKSRNKTTNVVLEIGLGSGNVTKKLLDAGKKVIVFEIDSRMVLELHKQFQGVPSSRLTIIQEDVTETTLKGMGKACLPCRIRNILKF</sequence>
<feature type="binding site" evidence="5">
    <location>
        <position position="91"/>
    </location>
    <ligand>
        <name>S-adenosyl-L-methionine</name>
        <dbReference type="ChEBI" id="CHEBI:59789"/>
    </ligand>
</feature>
<keyword evidence="1 5" id="KW-0489">Methyltransferase</keyword>
<keyword evidence="3 5" id="KW-0949">S-adenosyl-L-methionine</keyword>
<dbReference type="PROSITE" id="PS01131">
    <property type="entry name" value="RRNA_A_DIMETH"/>
    <property type="match status" value="1"/>
</dbReference>
<dbReference type="CDD" id="cd02440">
    <property type="entry name" value="AdoMet_MTases"/>
    <property type="match status" value="1"/>
</dbReference>
<feature type="binding site" evidence="5">
    <location>
        <position position="116"/>
    </location>
    <ligand>
        <name>S-adenosyl-L-methionine</name>
        <dbReference type="ChEBI" id="CHEBI:59789"/>
    </ligand>
</feature>
<dbReference type="SMART" id="SM00650">
    <property type="entry name" value="rADc"/>
    <property type="match status" value="1"/>
</dbReference>
<feature type="binding site" evidence="5">
    <location>
        <position position="89"/>
    </location>
    <ligand>
        <name>S-adenosyl-L-methionine</name>
        <dbReference type="ChEBI" id="CHEBI:59789"/>
    </ligand>
</feature>
<dbReference type="GO" id="GO:0003723">
    <property type="term" value="F:RNA binding"/>
    <property type="evidence" value="ECO:0007669"/>
    <property type="project" value="UniProtKB-UniRule"/>
</dbReference>
<organism evidence="9 10">
    <name type="scientific">Pisum sativum</name>
    <name type="common">Garden pea</name>
    <name type="synonym">Lathyrus oleraceus</name>
    <dbReference type="NCBI Taxonomy" id="3888"/>
    <lineage>
        <taxon>Eukaryota</taxon>
        <taxon>Viridiplantae</taxon>
        <taxon>Streptophyta</taxon>
        <taxon>Embryophyta</taxon>
        <taxon>Tracheophyta</taxon>
        <taxon>Spermatophyta</taxon>
        <taxon>Magnoliopsida</taxon>
        <taxon>eudicotyledons</taxon>
        <taxon>Gunneridae</taxon>
        <taxon>Pentapetalae</taxon>
        <taxon>rosids</taxon>
        <taxon>fabids</taxon>
        <taxon>Fabales</taxon>
        <taxon>Fabaceae</taxon>
        <taxon>Papilionoideae</taxon>
        <taxon>50 kb inversion clade</taxon>
        <taxon>NPAAA clade</taxon>
        <taxon>Hologalegina</taxon>
        <taxon>IRL clade</taxon>
        <taxon>Fabeae</taxon>
        <taxon>Lathyrus</taxon>
    </lineage>
</organism>
<dbReference type="Pfam" id="PF00398">
    <property type="entry name" value="RrnaAD"/>
    <property type="match status" value="1"/>
</dbReference>
<keyword evidence="10" id="KW-1185">Reference proteome</keyword>
<dbReference type="PANTHER" id="PTHR11727:SF7">
    <property type="entry name" value="DIMETHYLADENOSINE TRANSFERASE-RELATED"/>
    <property type="match status" value="1"/>
</dbReference>
<dbReference type="Gramene" id="Psat05G0502200-T1">
    <property type="protein sequence ID" value="KAI5409426.1"/>
    <property type="gene ID" value="KIW84_055022"/>
</dbReference>
<dbReference type="GO" id="GO:0000179">
    <property type="term" value="F:rRNA (adenine-N6,N6-)-dimethyltransferase activity"/>
    <property type="evidence" value="ECO:0007669"/>
    <property type="project" value="UniProtKB-UniRule"/>
</dbReference>
<comment type="caution">
    <text evidence="9">The sequence shown here is derived from an EMBL/GenBank/DDBJ whole genome shotgun (WGS) entry which is preliminary data.</text>
</comment>
<dbReference type="GO" id="GO:0005730">
    <property type="term" value="C:nucleolus"/>
    <property type="evidence" value="ECO:0007669"/>
    <property type="project" value="TreeGrafter"/>
</dbReference>
<feature type="compositionally biased region" description="Pro residues" evidence="7">
    <location>
        <begin position="56"/>
        <end position="67"/>
    </location>
</feature>
<evidence type="ECO:0000256" key="5">
    <source>
        <dbReference type="PROSITE-ProRule" id="PRU01026"/>
    </source>
</evidence>
<dbReference type="InterPro" id="IPR020598">
    <property type="entry name" value="rRNA_Ade_methylase_Trfase_N"/>
</dbReference>
<feature type="domain" description="Ribosomal RNA adenine methylase transferase N-terminal" evidence="8">
    <location>
        <begin position="96"/>
        <end position="187"/>
    </location>
</feature>
<evidence type="ECO:0000313" key="10">
    <source>
        <dbReference type="Proteomes" id="UP001058974"/>
    </source>
</evidence>
<name>A0A9D4WZI8_PEA</name>
<dbReference type="EC" id="2.1.1.-" evidence="6"/>
<evidence type="ECO:0000256" key="4">
    <source>
        <dbReference type="ARBA" id="ARBA00022884"/>
    </source>
</evidence>
<protein>
    <recommendedName>
        <fullName evidence="6">rRNA adenine N(6)-methyltransferase</fullName>
        <ecNumber evidence="6">2.1.1.-</ecNumber>
    </recommendedName>
</protein>